<protein>
    <recommendedName>
        <fullName evidence="9">Leucine--tRNA ligase</fullName>
        <ecNumber evidence="9">6.1.1.4</ecNumber>
    </recommendedName>
    <alternativeName>
        <fullName evidence="9">Leucyl-tRNA synthetase</fullName>
        <shortName evidence="9">LeuRS</shortName>
    </alternativeName>
</protein>
<dbReference type="InterPro" id="IPR009008">
    <property type="entry name" value="Val/Leu/Ile-tRNA-synth_edit"/>
</dbReference>
<evidence type="ECO:0000259" key="12">
    <source>
        <dbReference type="Pfam" id="PF08264"/>
    </source>
</evidence>
<comment type="similarity">
    <text evidence="1 9 10">Belongs to the class-I aminoacyl-tRNA synthetase family.</text>
</comment>
<dbReference type="Gene3D" id="3.10.20.590">
    <property type="match status" value="1"/>
</dbReference>
<evidence type="ECO:0000256" key="3">
    <source>
        <dbReference type="ARBA" id="ARBA00022598"/>
    </source>
</evidence>
<feature type="domain" description="Leucyl-tRNA synthetase editing" evidence="14">
    <location>
        <begin position="231"/>
        <end position="413"/>
    </location>
</feature>
<keyword evidence="6 9" id="KW-0648">Protein biosynthesis</keyword>
<dbReference type="PANTHER" id="PTHR43740">
    <property type="entry name" value="LEUCYL-TRNA SYNTHETASE"/>
    <property type="match status" value="1"/>
</dbReference>
<dbReference type="GO" id="GO:0006429">
    <property type="term" value="P:leucyl-tRNA aminoacylation"/>
    <property type="evidence" value="ECO:0007669"/>
    <property type="project" value="UniProtKB-UniRule"/>
</dbReference>
<proteinExistence type="inferred from homology"/>
<comment type="catalytic activity">
    <reaction evidence="8 9">
        <text>tRNA(Leu) + L-leucine + ATP = L-leucyl-tRNA(Leu) + AMP + diphosphate</text>
        <dbReference type="Rhea" id="RHEA:11688"/>
        <dbReference type="Rhea" id="RHEA-COMP:9613"/>
        <dbReference type="Rhea" id="RHEA-COMP:9622"/>
        <dbReference type="ChEBI" id="CHEBI:30616"/>
        <dbReference type="ChEBI" id="CHEBI:33019"/>
        <dbReference type="ChEBI" id="CHEBI:57427"/>
        <dbReference type="ChEBI" id="CHEBI:78442"/>
        <dbReference type="ChEBI" id="CHEBI:78494"/>
        <dbReference type="ChEBI" id="CHEBI:456215"/>
        <dbReference type="EC" id="6.1.1.4"/>
    </reaction>
</comment>
<dbReference type="PRINTS" id="PR00985">
    <property type="entry name" value="TRNASYNTHLEU"/>
</dbReference>
<dbReference type="PROSITE" id="PS00178">
    <property type="entry name" value="AA_TRNA_LIGASE_I"/>
    <property type="match status" value="1"/>
</dbReference>
<dbReference type="InterPro" id="IPR015413">
    <property type="entry name" value="Methionyl/Leucyl_tRNA_Synth"/>
</dbReference>
<organism evidence="15 16">
    <name type="scientific">Sulfobacillus benefaciens</name>
    <dbReference type="NCBI Taxonomy" id="453960"/>
    <lineage>
        <taxon>Bacteria</taxon>
        <taxon>Bacillati</taxon>
        <taxon>Bacillota</taxon>
        <taxon>Clostridia</taxon>
        <taxon>Eubacteriales</taxon>
        <taxon>Clostridiales Family XVII. Incertae Sedis</taxon>
        <taxon>Sulfobacillus</taxon>
    </lineage>
</organism>
<evidence type="ECO:0000256" key="1">
    <source>
        <dbReference type="ARBA" id="ARBA00005594"/>
    </source>
</evidence>
<evidence type="ECO:0000259" key="13">
    <source>
        <dbReference type="Pfam" id="PF09334"/>
    </source>
</evidence>
<dbReference type="EMBL" id="PXYW01000005">
    <property type="protein sequence ID" value="PSR34969.1"/>
    <property type="molecule type" value="Genomic_DNA"/>
</dbReference>
<feature type="domain" description="Methionyl/Leucyl tRNA synthetase" evidence="13">
    <location>
        <begin position="51"/>
        <end position="192"/>
    </location>
</feature>
<evidence type="ECO:0000256" key="2">
    <source>
        <dbReference type="ARBA" id="ARBA00022490"/>
    </source>
</evidence>
<feature type="domain" description="Methionyl/Valyl/Leucyl/Isoleucyl-tRNA synthetase anticodon-binding" evidence="12">
    <location>
        <begin position="669"/>
        <end position="782"/>
    </location>
</feature>
<evidence type="ECO:0000256" key="7">
    <source>
        <dbReference type="ARBA" id="ARBA00023146"/>
    </source>
</evidence>
<dbReference type="CDD" id="cd00812">
    <property type="entry name" value="LeuRS_core"/>
    <property type="match status" value="1"/>
</dbReference>
<evidence type="ECO:0000256" key="9">
    <source>
        <dbReference type="HAMAP-Rule" id="MF_00049"/>
    </source>
</evidence>
<keyword evidence="4 9" id="KW-0547">Nucleotide-binding</keyword>
<dbReference type="InterPro" id="IPR013155">
    <property type="entry name" value="M/V/L/I-tRNA-synth_anticd-bd"/>
</dbReference>
<keyword evidence="3 9" id="KW-0436">Ligase</keyword>
<dbReference type="InterPro" id="IPR001412">
    <property type="entry name" value="aa-tRNA-synth_I_CS"/>
</dbReference>
<feature type="domain" description="Aminoacyl-tRNA synthetase class Ia" evidence="11">
    <location>
        <begin position="427"/>
        <end position="628"/>
    </location>
</feature>
<dbReference type="GO" id="GO:0004823">
    <property type="term" value="F:leucine-tRNA ligase activity"/>
    <property type="evidence" value="ECO:0007669"/>
    <property type="project" value="UniProtKB-UniRule"/>
</dbReference>
<dbReference type="CDD" id="cd07958">
    <property type="entry name" value="Anticodon_Ia_Leu_BEm"/>
    <property type="match status" value="1"/>
</dbReference>
<dbReference type="FunFam" id="3.40.50.620:FF:000100">
    <property type="entry name" value="probable leucine--tRNA ligase, mitochondrial"/>
    <property type="match status" value="1"/>
</dbReference>
<evidence type="ECO:0000313" key="15">
    <source>
        <dbReference type="EMBL" id="PSR34969.1"/>
    </source>
</evidence>
<evidence type="ECO:0000256" key="5">
    <source>
        <dbReference type="ARBA" id="ARBA00022840"/>
    </source>
</evidence>
<sequence length="821" mass="93241">MQTKDVRQSALPTDRYDVRTVEQRWQEAWASHGIYHAEINNQPKYYCLEQFPYPSGHLHMGHVRVFTLGDVVARFRRMRGFSVLHPMGWDAFGMPAENAAIKSGIPPRVSTMSNIAYMKRQMQEMGLSFDWRREVTTSEPDYYRFTQELFLLFYERGLAYRKAGAVNWCPSCETVLANEQVEEGLCWRCDSVVTKRDLTQWYFRITDYADRLLDDLADLNWPSEIKSQQTHWIGRSEGAELAFPVPELNEAIHVFTTRADTIFGATYLVLAPEHPLVERLIQDKPQRDAVRQFVAEERVRSDIERTSESSEKRGMFTGAYATHPMTGNPVPIWVANYVLVDYGTGAVMGVPAHDQRDYMYAQKYGLPIVQVIQPPSGTWTEDSAYTGPGTLINSGGFDNLDNQTAKNAIAQDLAAKGLGQVRVTYRMRDWLISRQRYWGAPIPMVYCDVCGVVPVPRDQLPVRLPENVRFTGSGGSPLAGAQDWVNIPCPKCNGPARRETDTMDTFVDSSWYYFRYTSPHDDRSPFDSAKANYWMPVDEYVGGKEHAVLHMLYSRFFTKVLFDAGLIEYAEPFQHLLVQGMVVYGGAKMSKSKGNTISPESIMEKWGSDATRLFMLFAAPPDKDFEWSEQGVEGSYRFLQRVYRLATRAELGRLDSDRGALERIQRARARAVAKVTEDLGERRAFNTAVSALMEYTNALYAEADQVADGELRDAIETLVLLLAPFAPHLADELWHYWGHETSVHLEPWPSYEEKWLVESEVEIALQINGKVRGRMVVAADASSDELIAQALAHEQIQSHVVGREVIRVVPIAGRLVNVVVR</sequence>
<dbReference type="GO" id="GO:0005737">
    <property type="term" value="C:cytoplasm"/>
    <property type="evidence" value="ECO:0007669"/>
    <property type="project" value="UniProtKB-SubCell"/>
</dbReference>
<dbReference type="FunFam" id="1.10.730.10:FF:000002">
    <property type="entry name" value="Leucine--tRNA ligase"/>
    <property type="match status" value="1"/>
</dbReference>
<feature type="short sequence motif" description="'HIGH' region" evidence="9">
    <location>
        <begin position="52"/>
        <end position="62"/>
    </location>
</feature>
<comment type="subcellular location">
    <subcellularLocation>
        <location evidence="9">Cytoplasm</location>
    </subcellularLocation>
</comment>
<feature type="binding site" evidence="9">
    <location>
        <position position="591"/>
    </location>
    <ligand>
        <name>ATP</name>
        <dbReference type="ChEBI" id="CHEBI:30616"/>
    </ligand>
</feature>
<dbReference type="InterPro" id="IPR014729">
    <property type="entry name" value="Rossmann-like_a/b/a_fold"/>
</dbReference>
<dbReference type="EC" id="6.1.1.4" evidence="9"/>
<dbReference type="SUPFAM" id="SSF52374">
    <property type="entry name" value="Nucleotidylyl transferase"/>
    <property type="match status" value="1"/>
</dbReference>
<dbReference type="PANTHER" id="PTHR43740:SF2">
    <property type="entry name" value="LEUCINE--TRNA LIGASE, MITOCHONDRIAL"/>
    <property type="match status" value="1"/>
</dbReference>
<dbReference type="GO" id="GO:0002161">
    <property type="term" value="F:aminoacyl-tRNA deacylase activity"/>
    <property type="evidence" value="ECO:0007669"/>
    <property type="project" value="InterPro"/>
</dbReference>
<dbReference type="InterPro" id="IPR002302">
    <property type="entry name" value="Leu-tRNA-ligase"/>
</dbReference>
<dbReference type="GO" id="GO:0005524">
    <property type="term" value="F:ATP binding"/>
    <property type="evidence" value="ECO:0007669"/>
    <property type="project" value="UniProtKB-UniRule"/>
</dbReference>
<dbReference type="Proteomes" id="UP000242972">
    <property type="component" value="Unassembled WGS sequence"/>
</dbReference>
<gene>
    <name evidence="9" type="primary">leuS</name>
    <name evidence="15" type="ORF">C7B46_03400</name>
</gene>
<evidence type="ECO:0000259" key="11">
    <source>
        <dbReference type="Pfam" id="PF00133"/>
    </source>
</evidence>
<dbReference type="InterPro" id="IPR009080">
    <property type="entry name" value="tRNAsynth_Ia_anticodon-bd"/>
</dbReference>
<dbReference type="Pfam" id="PF09334">
    <property type="entry name" value="tRNA-synt_1g"/>
    <property type="match status" value="1"/>
</dbReference>
<dbReference type="HAMAP" id="MF_00049_B">
    <property type="entry name" value="Leu_tRNA_synth_B"/>
    <property type="match status" value="1"/>
</dbReference>
<name>A0A2T2XKF1_9FIRM</name>
<dbReference type="NCBIfam" id="TIGR00396">
    <property type="entry name" value="leuS_bact"/>
    <property type="match status" value="1"/>
</dbReference>
<feature type="short sequence motif" description="'KMSKS' region" evidence="9">
    <location>
        <begin position="588"/>
        <end position="592"/>
    </location>
</feature>
<dbReference type="AlphaFoldDB" id="A0A2T2XKF1"/>
<evidence type="ECO:0000313" key="16">
    <source>
        <dbReference type="Proteomes" id="UP000242972"/>
    </source>
</evidence>
<dbReference type="SUPFAM" id="SSF50677">
    <property type="entry name" value="ValRS/IleRS/LeuRS editing domain"/>
    <property type="match status" value="1"/>
</dbReference>
<evidence type="ECO:0000256" key="6">
    <source>
        <dbReference type="ARBA" id="ARBA00022917"/>
    </source>
</evidence>
<dbReference type="Pfam" id="PF13603">
    <property type="entry name" value="tRNA-synt_1_2"/>
    <property type="match status" value="1"/>
</dbReference>
<reference evidence="15 16" key="1">
    <citation type="journal article" date="2014" name="BMC Genomics">
        <title>Comparison of environmental and isolate Sulfobacillus genomes reveals diverse carbon, sulfur, nitrogen, and hydrogen metabolisms.</title>
        <authorList>
            <person name="Justice N.B."/>
            <person name="Norman A."/>
            <person name="Brown C.T."/>
            <person name="Singh A."/>
            <person name="Thomas B.C."/>
            <person name="Banfield J.F."/>
        </authorList>
    </citation>
    <scope>NUCLEOTIDE SEQUENCE [LARGE SCALE GENOMIC DNA]</scope>
    <source>
        <strain evidence="15">AMDSBA4</strain>
    </source>
</reference>
<dbReference type="FunFam" id="3.40.50.620:FF:000003">
    <property type="entry name" value="Leucine--tRNA ligase"/>
    <property type="match status" value="1"/>
</dbReference>
<keyword evidence="7 9" id="KW-0030">Aminoacyl-tRNA synthetase</keyword>
<evidence type="ECO:0000259" key="14">
    <source>
        <dbReference type="Pfam" id="PF13603"/>
    </source>
</evidence>
<dbReference type="SUPFAM" id="SSF47323">
    <property type="entry name" value="Anticodon-binding domain of a subclass of class I aminoacyl-tRNA synthetases"/>
    <property type="match status" value="1"/>
</dbReference>
<dbReference type="Gene3D" id="3.40.50.620">
    <property type="entry name" value="HUPs"/>
    <property type="match status" value="2"/>
</dbReference>
<accession>A0A2T2XKF1</accession>
<dbReference type="Pfam" id="PF00133">
    <property type="entry name" value="tRNA-synt_1"/>
    <property type="match status" value="1"/>
</dbReference>
<evidence type="ECO:0000256" key="4">
    <source>
        <dbReference type="ARBA" id="ARBA00022741"/>
    </source>
</evidence>
<keyword evidence="2 9" id="KW-0963">Cytoplasm</keyword>
<dbReference type="Pfam" id="PF08264">
    <property type="entry name" value="Anticodon_1"/>
    <property type="match status" value="1"/>
</dbReference>
<evidence type="ECO:0000256" key="10">
    <source>
        <dbReference type="RuleBase" id="RU363035"/>
    </source>
</evidence>
<evidence type="ECO:0000256" key="8">
    <source>
        <dbReference type="ARBA" id="ARBA00047469"/>
    </source>
</evidence>
<comment type="caution">
    <text evidence="15">The sequence shown here is derived from an EMBL/GenBank/DDBJ whole genome shotgun (WGS) entry which is preliminary data.</text>
</comment>
<dbReference type="Gene3D" id="1.10.730.10">
    <property type="entry name" value="Isoleucyl-tRNA Synthetase, Domain 1"/>
    <property type="match status" value="1"/>
</dbReference>
<dbReference type="InterPro" id="IPR025709">
    <property type="entry name" value="Leu_tRNA-synth_edit"/>
</dbReference>
<keyword evidence="5 9" id="KW-0067">ATP-binding</keyword>
<dbReference type="InterPro" id="IPR002300">
    <property type="entry name" value="aa-tRNA-synth_Ia"/>
</dbReference>